<dbReference type="InterPro" id="IPR043729">
    <property type="entry name" value="DUF5672"/>
</dbReference>
<dbReference type="InParanoid" id="F0X8P1"/>
<evidence type="ECO:0000313" key="4">
    <source>
        <dbReference type="Proteomes" id="UP000007796"/>
    </source>
</evidence>
<accession>F0X8P1</accession>
<dbReference type="HOGENOM" id="CLU_048589_1_1_1"/>
<reference evidence="3 4" key="1">
    <citation type="journal article" date="2011" name="Proc. Natl. Acad. Sci. U.S.A.">
        <title>Genome and transcriptome analyses of the mountain pine beetle-fungal symbiont Grosmannia clavigera, a lodgepole pine pathogen.</title>
        <authorList>
            <person name="DiGuistini S."/>
            <person name="Wang Y."/>
            <person name="Liao N.Y."/>
            <person name="Taylor G."/>
            <person name="Tanguay P."/>
            <person name="Feau N."/>
            <person name="Henrissat B."/>
            <person name="Chan S.K."/>
            <person name="Hesse-Orce U."/>
            <person name="Alamouti S.M."/>
            <person name="Tsui C.K.M."/>
            <person name="Docking R.T."/>
            <person name="Levasseur A."/>
            <person name="Haridas S."/>
            <person name="Robertson G."/>
            <person name="Birol I."/>
            <person name="Holt R.A."/>
            <person name="Marra M.A."/>
            <person name="Hamelin R.C."/>
            <person name="Hirst M."/>
            <person name="Jones S.J.M."/>
            <person name="Bohlmann J."/>
            <person name="Breuil C."/>
        </authorList>
    </citation>
    <scope>NUCLEOTIDE SEQUENCE [LARGE SCALE GENOMIC DNA]</scope>
    <source>
        <strain evidence="4">kw1407 / UAMH 11150</strain>
    </source>
</reference>
<dbReference type="GeneID" id="25976930"/>
<dbReference type="OrthoDB" id="10025998at2759"/>
<dbReference type="eggNOG" id="ENOG502SKQG">
    <property type="taxonomic scope" value="Eukaryota"/>
</dbReference>
<keyword evidence="1" id="KW-0472">Membrane</keyword>
<evidence type="ECO:0000259" key="2">
    <source>
        <dbReference type="Pfam" id="PF18922"/>
    </source>
</evidence>
<gene>
    <name evidence="3" type="ORF">CMQ_3791</name>
</gene>
<feature type="transmembrane region" description="Helical" evidence="1">
    <location>
        <begin position="6"/>
        <end position="26"/>
    </location>
</feature>
<organism evidence="4">
    <name type="scientific">Grosmannia clavigera (strain kw1407 / UAMH 11150)</name>
    <name type="common">Blue stain fungus</name>
    <name type="synonym">Graphiocladiella clavigera</name>
    <dbReference type="NCBI Taxonomy" id="655863"/>
    <lineage>
        <taxon>Eukaryota</taxon>
        <taxon>Fungi</taxon>
        <taxon>Dikarya</taxon>
        <taxon>Ascomycota</taxon>
        <taxon>Pezizomycotina</taxon>
        <taxon>Sordariomycetes</taxon>
        <taxon>Sordariomycetidae</taxon>
        <taxon>Ophiostomatales</taxon>
        <taxon>Ophiostomataceae</taxon>
        <taxon>Leptographium</taxon>
    </lineage>
</organism>
<feature type="domain" description="DUF5672" evidence="2">
    <location>
        <begin position="132"/>
        <end position="283"/>
    </location>
</feature>
<dbReference type="EMBL" id="GL629735">
    <property type="protein sequence ID" value="EFX05722.1"/>
    <property type="molecule type" value="Genomic_DNA"/>
</dbReference>
<dbReference type="AlphaFoldDB" id="F0X8P1"/>
<keyword evidence="4" id="KW-1185">Reference proteome</keyword>
<dbReference type="RefSeq" id="XP_014175204.1">
    <property type="nucleotide sequence ID" value="XM_014319729.1"/>
</dbReference>
<evidence type="ECO:0000256" key="1">
    <source>
        <dbReference type="SAM" id="Phobius"/>
    </source>
</evidence>
<dbReference type="STRING" id="655863.F0X8P1"/>
<dbReference type="Pfam" id="PF18922">
    <property type="entry name" value="DUF5672"/>
    <property type="match status" value="1"/>
</dbReference>
<protein>
    <recommendedName>
        <fullName evidence="2">DUF5672 domain-containing protein</fullName>
    </recommendedName>
</protein>
<keyword evidence="1" id="KW-1133">Transmembrane helix</keyword>
<dbReference type="Proteomes" id="UP000007796">
    <property type="component" value="Unassembled WGS sequence"/>
</dbReference>
<keyword evidence="1" id="KW-0812">Transmembrane</keyword>
<proteinExistence type="predicted"/>
<name>F0X8P1_GROCL</name>
<evidence type="ECO:0000313" key="3">
    <source>
        <dbReference type="EMBL" id="EFX05722.1"/>
    </source>
</evidence>
<sequence>MEFGVSRRVVTIALAVLIIIYVIRLTPREAVANRTKSFFDSTTGVLKSAADSTADVTADDDRPAFHIRDKVALLTDTQFSPRTIPLILHFHAVLGPDWPIVFYTSEETANAHLRNGQNGSAVWNRAVASGAIDVRIIPDEYNMTTREGVNVYLSRPWLWRQLAPASHVLVFQTDAMICANAHRTVDDFLEWDFIAAPLHTTQKLFNGGLSLRNRTMMLEILDEDNNWEVETAAGTWTLGGEDIWFSRKMDLRGAHLPTFDQAIKFACQHEWHTSREKEPLGYHKVHKVAQSSLPEITKWCPEIALAAPGTLAQ</sequence>